<reference evidence="1 2" key="1">
    <citation type="journal article" date="2015" name="G3 (Bethesda)">
        <title>Insights into Ongoing Evolution of the Hexachlorocyclohexane Catabolic Pathway from Comparative Genomics of Ten Sphingomonadaceae Strains.</title>
        <authorList>
            <person name="Pearce S.L."/>
            <person name="Oakeshott J.G."/>
            <person name="Pandey G."/>
        </authorList>
    </citation>
    <scope>NUCLEOTIDE SEQUENCE [LARGE SCALE GENOMIC DNA]</scope>
    <source>
        <strain evidence="1 2">LL01</strain>
    </source>
</reference>
<dbReference type="RefSeq" id="WP_066601846.1">
    <property type="nucleotide sequence ID" value="NZ_KQ130434.1"/>
</dbReference>
<sequence length="129" mass="13909">MTREDHDAATLALITRYVGQILPCQRDMAAELGSTGTRVNHSIARLQQQGKIRVEGLGNCRLIDVLGVGFTIPRYGNREVATYQAAQPEPVRLESYSCGRCGARNCERHGAAIITTGRAGGWALAAGVR</sequence>
<evidence type="ECO:0000313" key="2">
    <source>
        <dbReference type="Proteomes" id="UP000052232"/>
    </source>
</evidence>
<dbReference type="STRING" id="1420583.V473_07150"/>
<proteinExistence type="predicted"/>
<dbReference type="EMBL" id="JACT01000001">
    <property type="protein sequence ID" value="KMS58777.1"/>
    <property type="molecule type" value="Genomic_DNA"/>
</dbReference>
<name>A0A0J7Y532_9SPHN</name>
<dbReference type="Proteomes" id="UP000052232">
    <property type="component" value="Unassembled WGS sequence"/>
</dbReference>
<protein>
    <submittedName>
        <fullName evidence="1">Uncharacterized protein</fullName>
    </submittedName>
</protein>
<organism evidence="1 2">
    <name type="scientific">Sphingobium cupriresistens LL01</name>
    <dbReference type="NCBI Taxonomy" id="1420583"/>
    <lineage>
        <taxon>Bacteria</taxon>
        <taxon>Pseudomonadati</taxon>
        <taxon>Pseudomonadota</taxon>
        <taxon>Alphaproteobacteria</taxon>
        <taxon>Sphingomonadales</taxon>
        <taxon>Sphingomonadaceae</taxon>
        <taxon>Sphingobium</taxon>
    </lineage>
</organism>
<dbReference type="AlphaFoldDB" id="A0A0J7Y532"/>
<evidence type="ECO:0000313" key="1">
    <source>
        <dbReference type="EMBL" id="KMS58777.1"/>
    </source>
</evidence>
<dbReference type="PATRIC" id="fig|1420583.3.peg.1440"/>
<comment type="caution">
    <text evidence="1">The sequence shown here is derived from an EMBL/GenBank/DDBJ whole genome shotgun (WGS) entry which is preliminary data.</text>
</comment>
<gene>
    <name evidence="1" type="ORF">V473_07150</name>
</gene>
<accession>A0A0J7Y532</accession>
<keyword evidence="2" id="KW-1185">Reference proteome</keyword>